<keyword evidence="2" id="KW-1185">Reference proteome</keyword>
<reference evidence="1 2" key="1">
    <citation type="submission" date="2018-08" db="EMBL/GenBank/DDBJ databases">
        <title>Meiothermus roseus NBRC 110900 genome sequencing project.</title>
        <authorList>
            <person name="Da Costa M.S."/>
            <person name="Albuquerque L."/>
            <person name="Raposo P."/>
            <person name="Froufe H.J.C."/>
            <person name="Barroso C.S."/>
            <person name="Egas C."/>
        </authorList>
    </citation>
    <scope>NUCLEOTIDE SEQUENCE [LARGE SCALE GENOMIC DNA]</scope>
    <source>
        <strain evidence="1 2">NBRC 110900</strain>
    </source>
</reference>
<organism evidence="1 2">
    <name type="scientific">Calidithermus roseus</name>
    <dbReference type="NCBI Taxonomy" id="1644118"/>
    <lineage>
        <taxon>Bacteria</taxon>
        <taxon>Thermotogati</taxon>
        <taxon>Deinococcota</taxon>
        <taxon>Deinococci</taxon>
        <taxon>Thermales</taxon>
        <taxon>Thermaceae</taxon>
        <taxon>Calidithermus</taxon>
    </lineage>
</organism>
<keyword evidence="1" id="KW-0378">Hydrolase</keyword>
<dbReference type="EMBL" id="QWLA01000177">
    <property type="protein sequence ID" value="RIH81202.1"/>
    <property type="molecule type" value="Genomic_DNA"/>
</dbReference>
<dbReference type="Proteomes" id="UP000265341">
    <property type="component" value="Unassembled WGS sequence"/>
</dbReference>
<dbReference type="PANTHER" id="PTHR43194:SF2">
    <property type="entry name" value="PEROXISOMAL MEMBRANE PROTEIN LPX1"/>
    <property type="match status" value="1"/>
</dbReference>
<dbReference type="InterPro" id="IPR029058">
    <property type="entry name" value="AB_hydrolase_fold"/>
</dbReference>
<dbReference type="GO" id="GO:0047570">
    <property type="term" value="F:3-oxoadipate enol-lactonase activity"/>
    <property type="evidence" value="ECO:0007669"/>
    <property type="project" value="UniProtKB-EC"/>
</dbReference>
<accession>A0A399EG40</accession>
<evidence type="ECO:0000313" key="2">
    <source>
        <dbReference type="Proteomes" id="UP000265341"/>
    </source>
</evidence>
<protein>
    <submittedName>
        <fullName evidence="1">3-oxoadipate enol-lactonase 2</fullName>
        <ecNumber evidence="1">3.1.1.24</ecNumber>
    </submittedName>
</protein>
<dbReference type="AlphaFoldDB" id="A0A399EG40"/>
<sequence>MLSRTPPEGYIGTCMALREADLRAELGNIRARTLVLCGAEDRSTPPDLAGELARGLGAPLKLIAGAAHLPCVEQPEATLQGIRAFLEELGYVR</sequence>
<dbReference type="PANTHER" id="PTHR43194">
    <property type="entry name" value="HYDROLASE ALPHA/BETA FOLD FAMILY"/>
    <property type="match status" value="1"/>
</dbReference>
<gene>
    <name evidence="1" type="primary">catD_4</name>
    <name evidence="1" type="ORF">Mrose_03604</name>
</gene>
<dbReference type="InterPro" id="IPR050228">
    <property type="entry name" value="Carboxylesterase_BioH"/>
</dbReference>
<proteinExistence type="predicted"/>
<name>A0A399EG40_9DEIN</name>
<evidence type="ECO:0000313" key="1">
    <source>
        <dbReference type="EMBL" id="RIH81202.1"/>
    </source>
</evidence>
<dbReference type="SUPFAM" id="SSF53474">
    <property type="entry name" value="alpha/beta-Hydrolases"/>
    <property type="match status" value="1"/>
</dbReference>
<comment type="caution">
    <text evidence="1">The sequence shown here is derived from an EMBL/GenBank/DDBJ whole genome shotgun (WGS) entry which is preliminary data.</text>
</comment>
<dbReference type="EC" id="3.1.1.24" evidence="1"/>
<dbReference type="Gene3D" id="3.40.50.1820">
    <property type="entry name" value="alpha/beta hydrolase"/>
    <property type="match status" value="1"/>
</dbReference>